<dbReference type="OrthoDB" id="244158at2759"/>
<gene>
    <name evidence="9" type="ORF">PBRA_004947</name>
    <name evidence="10" type="ORF">PLBR_LOCUS6426</name>
</gene>
<organism evidence="9 11">
    <name type="scientific">Plasmodiophora brassicae</name>
    <name type="common">Clubroot disease agent</name>
    <dbReference type="NCBI Taxonomy" id="37360"/>
    <lineage>
        <taxon>Eukaryota</taxon>
        <taxon>Sar</taxon>
        <taxon>Rhizaria</taxon>
        <taxon>Endomyxa</taxon>
        <taxon>Phytomyxea</taxon>
        <taxon>Plasmodiophorida</taxon>
        <taxon>Plasmodiophoridae</taxon>
        <taxon>Plasmodiophora</taxon>
    </lineage>
</organism>
<evidence type="ECO:0000256" key="6">
    <source>
        <dbReference type="ARBA" id="ARBA00022927"/>
    </source>
</evidence>
<keyword evidence="10" id="KW-0496">Mitochondrion</keyword>
<evidence type="ECO:0000313" key="9">
    <source>
        <dbReference type="EMBL" id="CEO96276.1"/>
    </source>
</evidence>
<evidence type="ECO:0000313" key="11">
    <source>
        <dbReference type="Proteomes" id="UP000039324"/>
    </source>
</evidence>
<dbReference type="EMBL" id="CDSF01000057">
    <property type="protein sequence ID" value="CEO96276.1"/>
    <property type="molecule type" value="Genomic_DNA"/>
</dbReference>
<reference evidence="9 11" key="1">
    <citation type="submission" date="2015-02" db="EMBL/GenBank/DDBJ databases">
        <authorList>
            <person name="Chooi Y.-H."/>
        </authorList>
    </citation>
    <scope>NUCLEOTIDE SEQUENCE [LARGE SCALE GENOMIC DNA]</scope>
    <source>
        <strain evidence="9">E3</strain>
    </source>
</reference>
<dbReference type="Pfam" id="PF25795">
    <property type="entry name" value="TPR_XPO7"/>
    <property type="match status" value="1"/>
</dbReference>
<keyword evidence="6" id="KW-0653">Protein transport</keyword>
<evidence type="ECO:0000256" key="5">
    <source>
        <dbReference type="ARBA" id="ARBA00022490"/>
    </source>
</evidence>
<evidence type="ECO:0000256" key="4">
    <source>
        <dbReference type="ARBA" id="ARBA00022448"/>
    </source>
</evidence>
<dbReference type="GO" id="GO:0031267">
    <property type="term" value="F:small GTPase binding"/>
    <property type="evidence" value="ECO:0007669"/>
    <property type="project" value="InterPro"/>
</dbReference>
<dbReference type="InterPro" id="IPR016024">
    <property type="entry name" value="ARM-type_fold"/>
</dbReference>
<dbReference type="InterPro" id="IPR001494">
    <property type="entry name" value="Importin-beta_N"/>
</dbReference>
<comment type="subcellular location">
    <subcellularLocation>
        <location evidence="2">Cytoplasm</location>
    </subcellularLocation>
    <subcellularLocation>
        <location evidence="1">Nucleus</location>
    </subcellularLocation>
</comment>
<evidence type="ECO:0000256" key="2">
    <source>
        <dbReference type="ARBA" id="ARBA00004496"/>
    </source>
</evidence>
<dbReference type="InterPro" id="IPR011989">
    <property type="entry name" value="ARM-like"/>
</dbReference>
<keyword evidence="7" id="KW-0539">Nucleus</keyword>
<dbReference type="PANTHER" id="PTHR12596:SF2">
    <property type="entry name" value="EXPORTIN-7 ISOFORM X1"/>
    <property type="match status" value="1"/>
</dbReference>
<keyword evidence="4" id="KW-0813">Transport</keyword>
<dbReference type="SMART" id="SM00913">
    <property type="entry name" value="IBN_N"/>
    <property type="match status" value="1"/>
</dbReference>
<accession>A0A0G4ILZ3</accession>
<dbReference type="GO" id="GO:0005643">
    <property type="term" value="C:nuclear pore"/>
    <property type="evidence" value="ECO:0007669"/>
    <property type="project" value="TreeGrafter"/>
</dbReference>
<proteinExistence type="inferred from homology"/>
<keyword evidence="5" id="KW-0963">Cytoplasm</keyword>
<dbReference type="EMBL" id="OVEO01000011">
    <property type="protein sequence ID" value="SPQ99211.1"/>
    <property type="molecule type" value="Genomic_DNA"/>
</dbReference>
<dbReference type="GO" id="GO:0005049">
    <property type="term" value="F:nuclear export signal receptor activity"/>
    <property type="evidence" value="ECO:0007669"/>
    <property type="project" value="InterPro"/>
</dbReference>
<evidence type="ECO:0000313" key="12">
    <source>
        <dbReference type="Proteomes" id="UP000290189"/>
    </source>
</evidence>
<geneLocation type="mitochondrion" evidence="10"/>
<evidence type="ECO:0000256" key="7">
    <source>
        <dbReference type="ARBA" id="ARBA00023242"/>
    </source>
</evidence>
<dbReference type="Gene3D" id="1.25.10.10">
    <property type="entry name" value="Leucine-rich Repeat Variant"/>
    <property type="match status" value="1"/>
</dbReference>
<dbReference type="GO" id="GO:0005737">
    <property type="term" value="C:cytoplasm"/>
    <property type="evidence" value="ECO:0007669"/>
    <property type="project" value="UniProtKB-SubCell"/>
</dbReference>
<evidence type="ECO:0000256" key="3">
    <source>
        <dbReference type="ARBA" id="ARBA00009466"/>
    </source>
</evidence>
<dbReference type="Proteomes" id="UP000039324">
    <property type="component" value="Unassembled WGS sequence"/>
</dbReference>
<dbReference type="GO" id="GO:0006611">
    <property type="term" value="P:protein export from nucleus"/>
    <property type="evidence" value="ECO:0007669"/>
    <property type="project" value="TreeGrafter"/>
</dbReference>
<dbReference type="InterPro" id="IPR057947">
    <property type="entry name" value="TPR_XPO7/RBP17"/>
</dbReference>
<dbReference type="PANTHER" id="PTHR12596">
    <property type="entry name" value="EXPORTIN 4,7-RELATED"/>
    <property type="match status" value="1"/>
</dbReference>
<dbReference type="Proteomes" id="UP000290189">
    <property type="component" value="Unassembled WGS sequence"/>
</dbReference>
<dbReference type="SUPFAM" id="SSF48371">
    <property type="entry name" value="ARM repeat"/>
    <property type="match status" value="1"/>
</dbReference>
<feature type="domain" description="Importin N-terminal" evidence="8">
    <location>
        <begin position="46"/>
        <end position="112"/>
    </location>
</feature>
<dbReference type="Pfam" id="PF03810">
    <property type="entry name" value="IBN_N"/>
    <property type="match status" value="1"/>
</dbReference>
<dbReference type="AlphaFoldDB" id="A0A0G4ILZ3"/>
<evidence type="ECO:0000259" key="8">
    <source>
        <dbReference type="SMART" id="SM00913"/>
    </source>
</evidence>
<protein>
    <recommendedName>
        <fullName evidence="8">Importin N-terminal domain-containing protein</fullName>
    </recommendedName>
</protein>
<evidence type="ECO:0000256" key="1">
    <source>
        <dbReference type="ARBA" id="ARBA00004123"/>
    </source>
</evidence>
<evidence type="ECO:0000313" key="10">
    <source>
        <dbReference type="EMBL" id="SPQ99211.1"/>
    </source>
</evidence>
<reference evidence="10 12" key="2">
    <citation type="submission" date="2018-03" db="EMBL/GenBank/DDBJ databases">
        <authorList>
            <person name="Fogelqvist J."/>
        </authorList>
    </citation>
    <scope>NUCLEOTIDE SEQUENCE [LARGE SCALE GENOMIC DNA]</scope>
</reference>
<dbReference type="OMA" id="DCFHELC"/>
<comment type="similarity">
    <text evidence="3">Belongs to the exportin family.</text>
</comment>
<sequence length="1108" mass="124811">MMESSAERPPGAGLADHKADADRLAQLEGLAERLYSSSDAGERRQAQAALAPFSTNSECISQCQFILDHSTKPFALLLAGSSLLRLITQFWNAFTVDQTVDMRNYLLNWLATNCQKDLPPFVFAALIQVVCRMAKLGWLHASHQDIVTDIAKFLEYSLSHCILGLQLLTELVDEMNHAIQSETISQQRKTAVSFRDKALLHVFQISLNTLKQLIASSPSSSPPPAPHEKCMLQALTLSLKCLSFDYIGTCADESTEEFGSLQIPSSWRSTVEDSSILRLFFDILIKNKPPLASKCMEILVQLASCRRSLFSTEELRKAYLKCLCVSTSEIIVSHSQVLADKESYIHFCRLLVAMKANYQLQDLANVDEYGPWIRAVANFTVTSFDNWKWVGGATHYLVTLWARLTLSIPFMRGDLPTFLDTLVPQVTQAFIDTRMKAAGHAVDEDDIASFFEESAIAEQLHYIPTLCRHVYPATFSYLSSRLDPLLQTYREAVERLRQERITDQQFWKNLSVGEASIAWLIYVVGSVISGHITTMSSRDDQITIDGQLSARVFLILDTVTTRVASSVAVGAPVTPYIDLAIIYFFQQFRKAHIGQEAISRGIRILDPVSPSPQPQIYQAMSESIGSPTDQASVLTAMLQKIVSTLKLWARQTNVCDDALTLLHDLSSGYTTAKLLLQIDAAKSILTNHGNSEVFPFLDVPANSKLRTKFYITWGRMVFSEPNIDYFDQFMEPFDARFTHLSQHSNFRSEEVKRLGIGLARDLRGIVQSTYNKMAYNIVFDWIYPKYFGQVLRLLESLWDVPSCAVPVLRFTAEFVLNRTQRITFSPSVPNGIILFKESSKVIAIYGNRILACTDAVTDIYKDRYKGIGLCMDILYNGLTGDYTNFGVFRLYNDPSLTTAFQTVVKLILLFPLNELLAFKKISSKYFNLMEILYRNHIDLMVELDAAIFHALLSSMADGIANFDARVSSLAASAVDNVATFAFKESRKSTKSDAYKKFDAQIVKCGDLLVQLLRLLMSLIVFENAPNYWSLSRPVLSLLLNMEQAFNTYKQEIILAQPPELQGAVVAAFERLMDGVRPNLDNRNRDKFTQNLTLFRNDFRKWAVKPSSL</sequence>
<name>A0A0G4ILZ3_PLABS</name>
<keyword evidence="11" id="KW-1185">Reference proteome</keyword>
<dbReference type="InterPro" id="IPR044189">
    <property type="entry name" value="XPO4/7-like"/>
</dbReference>